<reference evidence="1" key="1">
    <citation type="submission" date="2021-02" db="EMBL/GenBank/DDBJ databases">
        <title>Genomic Encyclopedia of Type Strains, Phase IV (KMG-V): Genome sequencing to study the core and pangenomes of soil and plant-associated prokaryotes.</title>
        <authorList>
            <person name="Whitman W."/>
        </authorList>
    </citation>
    <scope>NUCLEOTIDE SEQUENCE</scope>
    <source>
        <strain evidence="1">USDA 406</strain>
    </source>
</reference>
<dbReference type="Proteomes" id="UP000673383">
    <property type="component" value="Unassembled WGS sequence"/>
</dbReference>
<name>A0A8I1YBP9_BRAEL</name>
<dbReference type="EMBL" id="JAFICZ010000001">
    <property type="protein sequence ID" value="MBP1296427.1"/>
    <property type="molecule type" value="Genomic_DNA"/>
</dbReference>
<proteinExistence type="predicted"/>
<evidence type="ECO:0000313" key="2">
    <source>
        <dbReference type="Proteomes" id="UP000673383"/>
    </source>
</evidence>
<gene>
    <name evidence="1" type="ORF">JOH49_006180</name>
</gene>
<comment type="caution">
    <text evidence="1">The sequence shown here is derived from an EMBL/GenBank/DDBJ whole genome shotgun (WGS) entry which is preliminary data.</text>
</comment>
<accession>A0A8I1YBP9</accession>
<evidence type="ECO:0000313" key="1">
    <source>
        <dbReference type="EMBL" id="MBP1296427.1"/>
    </source>
</evidence>
<organism evidence="1 2">
    <name type="scientific">Bradyrhizobium elkanii</name>
    <dbReference type="NCBI Taxonomy" id="29448"/>
    <lineage>
        <taxon>Bacteria</taxon>
        <taxon>Pseudomonadati</taxon>
        <taxon>Pseudomonadota</taxon>
        <taxon>Alphaproteobacteria</taxon>
        <taxon>Hyphomicrobiales</taxon>
        <taxon>Nitrobacteraceae</taxon>
        <taxon>Bradyrhizobium</taxon>
    </lineage>
</organism>
<sequence length="42" mass="4892">MPGQYFRRPSTPKTLGIRCRLTRIVPDVTVRKRCAGFKCLLR</sequence>
<protein>
    <submittedName>
        <fullName evidence="1">Uncharacterized protein</fullName>
    </submittedName>
</protein>
<dbReference type="AlphaFoldDB" id="A0A8I1YBP9"/>